<keyword evidence="3" id="KW-1185">Reference proteome</keyword>
<dbReference type="ExpressionAtlas" id="A0A0P0V003">
    <property type="expression patterns" value="baseline and differential"/>
</dbReference>
<evidence type="ECO:0000313" key="2">
    <source>
        <dbReference type="EMBL" id="BAS71166.1"/>
    </source>
</evidence>
<sequence>TQVPASSSALALAPKVGRRELLPTIAVVMAVTPNATSPSLPAPGVAQPGIRSGASSSNSFH</sequence>
<dbReference type="AlphaFoldDB" id="A0A0P0V003"/>
<protein>
    <submittedName>
        <fullName evidence="2">Os01g0229900 protein</fullName>
    </submittedName>
</protein>
<proteinExistence type="predicted"/>
<accession>A0A0P0V003</accession>
<dbReference type="EMBL" id="AP014957">
    <property type="protein sequence ID" value="BAS71166.1"/>
    <property type="molecule type" value="Genomic_DNA"/>
</dbReference>
<evidence type="ECO:0000256" key="1">
    <source>
        <dbReference type="SAM" id="MobiDB-lite"/>
    </source>
</evidence>
<dbReference type="Proteomes" id="UP000059680">
    <property type="component" value="Chromosome 1"/>
</dbReference>
<dbReference type="Gramene" id="Os01t0229900-03">
    <property type="protein sequence ID" value="Os01t0229900-03"/>
    <property type="gene ID" value="Os01g0229900"/>
</dbReference>
<feature type="non-terminal residue" evidence="2">
    <location>
        <position position="1"/>
    </location>
</feature>
<feature type="region of interest" description="Disordered" evidence="1">
    <location>
        <begin position="34"/>
        <end position="61"/>
    </location>
</feature>
<reference evidence="2 3" key="3">
    <citation type="journal article" date="2013" name="Rice">
        <title>Improvement of the Oryza sativa Nipponbare reference genome using next generation sequence and optical map data.</title>
        <authorList>
            <person name="Kawahara Y."/>
            <person name="de la Bastide M."/>
            <person name="Hamilton J.P."/>
            <person name="Kanamori H."/>
            <person name="McCombie W.R."/>
            <person name="Ouyang S."/>
            <person name="Schwartz D.C."/>
            <person name="Tanaka T."/>
            <person name="Wu J."/>
            <person name="Zhou S."/>
            <person name="Childs K.L."/>
            <person name="Davidson R.M."/>
            <person name="Lin H."/>
            <person name="Quesada-Ocampo L."/>
            <person name="Vaillancourt B."/>
            <person name="Sakai H."/>
            <person name="Lee S.S."/>
            <person name="Kim J."/>
            <person name="Numa H."/>
            <person name="Itoh T."/>
            <person name="Buell C.R."/>
            <person name="Matsumoto T."/>
        </authorList>
    </citation>
    <scope>NUCLEOTIDE SEQUENCE [LARGE SCALE GENOMIC DNA]</scope>
    <source>
        <strain evidence="3">cv. Nipponbare</strain>
    </source>
</reference>
<evidence type="ECO:0000313" key="3">
    <source>
        <dbReference type="Proteomes" id="UP000059680"/>
    </source>
</evidence>
<name>A0A0P0V003_ORYSJ</name>
<reference evidence="3" key="1">
    <citation type="journal article" date="2005" name="Nature">
        <title>The map-based sequence of the rice genome.</title>
        <authorList>
            <consortium name="International rice genome sequencing project (IRGSP)"/>
            <person name="Matsumoto T."/>
            <person name="Wu J."/>
            <person name="Kanamori H."/>
            <person name="Katayose Y."/>
            <person name="Fujisawa M."/>
            <person name="Namiki N."/>
            <person name="Mizuno H."/>
            <person name="Yamamoto K."/>
            <person name="Antonio B.A."/>
            <person name="Baba T."/>
            <person name="Sakata K."/>
            <person name="Nagamura Y."/>
            <person name="Aoki H."/>
            <person name="Arikawa K."/>
            <person name="Arita K."/>
            <person name="Bito T."/>
            <person name="Chiden Y."/>
            <person name="Fujitsuka N."/>
            <person name="Fukunaka R."/>
            <person name="Hamada M."/>
            <person name="Harada C."/>
            <person name="Hayashi A."/>
            <person name="Hijishita S."/>
            <person name="Honda M."/>
            <person name="Hosokawa S."/>
            <person name="Ichikawa Y."/>
            <person name="Idonuma A."/>
            <person name="Iijima M."/>
            <person name="Ikeda M."/>
            <person name="Ikeno M."/>
            <person name="Ito K."/>
            <person name="Ito S."/>
            <person name="Ito T."/>
            <person name="Ito Y."/>
            <person name="Ito Y."/>
            <person name="Iwabuchi A."/>
            <person name="Kamiya K."/>
            <person name="Karasawa W."/>
            <person name="Kurita K."/>
            <person name="Katagiri S."/>
            <person name="Kikuta A."/>
            <person name="Kobayashi H."/>
            <person name="Kobayashi N."/>
            <person name="Machita K."/>
            <person name="Maehara T."/>
            <person name="Masukawa M."/>
            <person name="Mizubayashi T."/>
            <person name="Mukai Y."/>
            <person name="Nagasaki H."/>
            <person name="Nagata Y."/>
            <person name="Naito S."/>
            <person name="Nakashima M."/>
            <person name="Nakama Y."/>
            <person name="Nakamichi Y."/>
            <person name="Nakamura M."/>
            <person name="Meguro A."/>
            <person name="Negishi M."/>
            <person name="Ohta I."/>
            <person name="Ohta T."/>
            <person name="Okamoto M."/>
            <person name="Ono N."/>
            <person name="Saji S."/>
            <person name="Sakaguchi M."/>
            <person name="Sakai K."/>
            <person name="Shibata M."/>
            <person name="Shimokawa T."/>
            <person name="Song J."/>
            <person name="Takazaki Y."/>
            <person name="Terasawa K."/>
            <person name="Tsugane M."/>
            <person name="Tsuji K."/>
            <person name="Ueda S."/>
            <person name="Waki K."/>
            <person name="Yamagata H."/>
            <person name="Yamamoto M."/>
            <person name="Yamamoto S."/>
            <person name="Yamane H."/>
            <person name="Yoshiki S."/>
            <person name="Yoshihara R."/>
            <person name="Yukawa K."/>
            <person name="Zhong H."/>
            <person name="Yano M."/>
            <person name="Yuan Q."/>
            <person name="Ouyang S."/>
            <person name="Liu J."/>
            <person name="Jones K.M."/>
            <person name="Gansberger K."/>
            <person name="Moffat K."/>
            <person name="Hill J."/>
            <person name="Bera J."/>
            <person name="Fadrosh D."/>
            <person name="Jin S."/>
            <person name="Johri S."/>
            <person name="Kim M."/>
            <person name="Overton L."/>
            <person name="Reardon M."/>
            <person name="Tsitrin T."/>
            <person name="Vuong H."/>
            <person name="Weaver B."/>
            <person name="Ciecko A."/>
            <person name="Tallon L."/>
            <person name="Jackson J."/>
            <person name="Pai G."/>
            <person name="Aken S.V."/>
            <person name="Utterback T."/>
            <person name="Reidmuller S."/>
            <person name="Feldblyum T."/>
            <person name="Hsiao J."/>
            <person name="Zismann V."/>
            <person name="Iobst S."/>
            <person name="de Vazeille A.R."/>
            <person name="Buell C.R."/>
            <person name="Ying K."/>
            <person name="Li Y."/>
            <person name="Lu T."/>
            <person name="Huang Y."/>
            <person name="Zhao Q."/>
            <person name="Feng Q."/>
            <person name="Zhang L."/>
            <person name="Zhu J."/>
            <person name="Weng Q."/>
            <person name="Mu J."/>
            <person name="Lu Y."/>
            <person name="Fan D."/>
            <person name="Liu Y."/>
            <person name="Guan J."/>
            <person name="Zhang Y."/>
            <person name="Yu S."/>
            <person name="Liu X."/>
            <person name="Zhang Y."/>
            <person name="Hong G."/>
            <person name="Han B."/>
            <person name="Choisne N."/>
            <person name="Demange N."/>
            <person name="Orjeda G."/>
            <person name="Samain S."/>
            <person name="Cattolico L."/>
            <person name="Pelletier E."/>
            <person name="Couloux A."/>
            <person name="Segurens B."/>
            <person name="Wincker P."/>
            <person name="D'Hont A."/>
            <person name="Scarpelli C."/>
            <person name="Weissenbach J."/>
            <person name="Salanoubat M."/>
            <person name="Quetier F."/>
            <person name="Yu Y."/>
            <person name="Kim H.R."/>
            <person name="Rambo T."/>
            <person name="Currie J."/>
            <person name="Collura K."/>
            <person name="Luo M."/>
            <person name="Yang T."/>
            <person name="Ammiraju J.S.S."/>
            <person name="Engler F."/>
            <person name="Soderlund C."/>
            <person name="Wing R.A."/>
            <person name="Palmer L.E."/>
            <person name="de la Bastide M."/>
            <person name="Spiegel L."/>
            <person name="Nascimento L."/>
            <person name="Zutavern T."/>
            <person name="O'Shaughnessy A."/>
            <person name="Dike S."/>
            <person name="Dedhia N."/>
            <person name="Preston R."/>
            <person name="Balija V."/>
            <person name="McCombie W.R."/>
            <person name="Chow T."/>
            <person name="Chen H."/>
            <person name="Chung M."/>
            <person name="Chen C."/>
            <person name="Shaw J."/>
            <person name="Wu H."/>
            <person name="Hsiao K."/>
            <person name="Chao Y."/>
            <person name="Chu M."/>
            <person name="Cheng C."/>
            <person name="Hour A."/>
            <person name="Lee P."/>
            <person name="Lin S."/>
            <person name="Lin Y."/>
            <person name="Liou J."/>
            <person name="Liu S."/>
            <person name="Hsing Y."/>
            <person name="Raghuvanshi S."/>
            <person name="Mohanty A."/>
            <person name="Bharti A.K."/>
            <person name="Gaur A."/>
            <person name="Gupta V."/>
            <person name="Kumar D."/>
            <person name="Ravi V."/>
            <person name="Vij S."/>
            <person name="Kapur A."/>
            <person name="Khurana P."/>
            <person name="Khurana P."/>
            <person name="Khurana J.P."/>
            <person name="Tyagi A.K."/>
            <person name="Gaikwad K."/>
            <person name="Singh A."/>
            <person name="Dalal V."/>
            <person name="Srivastava S."/>
            <person name="Dixit A."/>
            <person name="Pal A.K."/>
            <person name="Ghazi I.A."/>
            <person name="Yadav M."/>
            <person name="Pandit A."/>
            <person name="Bhargava A."/>
            <person name="Sureshbabu K."/>
            <person name="Batra K."/>
            <person name="Sharma T.R."/>
            <person name="Mohapatra T."/>
            <person name="Singh N.K."/>
            <person name="Messing J."/>
            <person name="Nelson A.B."/>
            <person name="Fuks G."/>
            <person name="Kavchok S."/>
            <person name="Keizer G."/>
            <person name="Linton E."/>
            <person name="Llaca V."/>
            <person name="Song R."/>
            <person name="Tanyolac B."/>
            <person name="Young S."/>
            <person name="Ho-Il K."/>
            <person name="Hahn J.H."/>
            <person name="Sangsakoo G."/>
            <person name="Vanavichit A."/>
            <person name="de Mattos Luiz.A.T."/>
            <person name="Zimmer P.D."/>
            <person name="Malone G."/>
            <person name="Dellagostin O."/>
            <person name="de Oliveira A.C."/>
            <person name="Bevan M."/>
            <person name="Bancroft I."/>
            <person name="Minx P."/>
            <person name="Cordum H."/>
            <person name="Wilson R."/>
            <person name="Cheng Z."/>
            <person name="Jin W."/>
            <person name="Jiang J."/>
            <person name="Leong S.A."/>
            <person name="Iwama H."/>
            <person name="Gojobori T."/>
            <person name="Itoh T."/>
            <person name="Niimura Y."/>
            <person name="Fujii Y."/>
            <person name="Habara T."/>
            <person name="Sakai H."/>
            <person name="Sato Y."/>
            <person name="Wilson G."/>
            <person name="Kumar K."/>
            <person name="McCouch S."/>
            <person name="Juretic N."/>
            <person name="Hoen D."/>
            <person name="Wright S."/>
            <person name="Bruskiewich R."/>
            <person name="Bureau T."/>
            <person name="Miyao A."/>
            <person name="Hirochika H."/>
            <person name="Nishikawa T."/>
            <person name="Kadowaki K."/>
            <person name="Sugiura M."/>
            <person name="Burr B."/>
            <person name="Sasaki T."/>
        </authorList>
    </citation>
    <scope>NUCLEOTIDE SEQUENCE [LARGE SCALE GENOMIC DNA]</scope>
    <source>
        <strain evidence="3">cv. Nipponbare</strain>
    </source>
</reference>
<gene>
    <name evidence="2" type="ordered locus">Os01g0229900</name>
    <name evidence="2" type="ORF">OSNPB_010229900</name>
</gene>
<reference evidence="2 3" key="2">
    <citation type="journal article" date="2013" name="Plant Cell Physiol.">
        <title>Rice Annotation Project Database (RAP-DB): an integrative and interactive database for rice genomics.</title>
        <authorList>
            <person name="Sakai H."/>
            <person name="Lee S.S."/>
            <person name="Tanaka T."/>
            <person name="Numa H."/>
            <person name="Kim J."/>
            <person name="Kawahara Y."/>
            <person name="Wakimoto H."/>
            <person name="Yang C.C."/>
            <person name="Iwamoto M."/>
            <person name="Abe T."/>
            <person name="Yamada Y."/>
            <person name="Muto A."/>
            <person name="Inokuchi H."/>
            <person name="Ikemura T."/>
            <person name="Matsumoto T."/>
            <person name="Sasaki T."/>
            <person name="Itoh T."/>
        </authorList>
    </citation>
    <scope>NUCLEOTIDE SEQUENCE [LARGE SCALE GENOMIC DNA]</scope>
    <source>
        <strain evidence="3">cv. Nipponbare</strain>
    </source>
</reference>
<organism evidence="2 3">
    <name type="scientific">Oryza sativa subsp. japonica</name>
    <name type="common">Rice</name>
    <dbReference type="NCBI Taxonomy" id="39947"/>
    <lineage>
        <taxon>Eukaryota</taxon>
        <taxon>Viridiplantae</taxon>
        <taxon>Streptophyta</taxon>
        <taxon>Embryophyta</taxon>
        <taxon>Tracheophyta</taxon>
        <taxon>Spermatophyta</taxon>
        <taxon>Magnoliopsida</taxon>
        <taxon>Liliopsida</taxon>
        <taxon>Poales</taxon>
        <taxon>Poaceae</taxon>
        <taxon>BOP clade</taxon>
        <taxon>Oryzoideae</taxon>
        <taxon>Oryzeae</taxon>
        <taxon>Oryzinae</taxon>
        <taxon>Oryza</taxon>
        <taxon>Oryza sativa</taxon>
    </lineage>
</organism>